<comment type="caution">
    <text evidence="2">The sequence shown here is derived from an EMBL/GenBank/DDBJ whole genome shotgun (WGS) entry which is preliminary data.</text>
</comment>
<name>A0ABR5DX36_9HYPH</name>
<dbReference type="InterPro" id="IPR029058">
    <property type="entry name" value="AB_hydrolase_fold"/>
</dbReference>
<reference evidence="2 3" key="1">
    <citation type="submission" date="2015-03" db="EMBL/GenBank/DDBJ databases">
        <authorList>
            <person name="Lepp D."/>
            <person name="Hassan Y.I."/>
            <person name="Li X.-Z."/>
            <person name="Zhou T."/>
        </authorList>
    </citation>
    <scope>NUCLEOTIDE SEQUENCE [LARGE SCALE GENOMIC DNA]</scope>
    <source>
        <strain evidence="2 3">Cr7-05</strain>
    </source>
</reference>
<dbReference type="EMBL" id="LAPV01000130">
    <property type="protein sequence ID" value="KKC32584.1"/>
    <property type="molecule type" value="Genomic_DNA"/>
</dbReference>
<proteinExistence type="predicted"/>
<keyword evidence="2" id="KW-0378">Hydrolase</keyword>
<dbReference type="Pfam" id="PF00561">
    <property type="entry name" value="Abhydrolase_1"/>
    <property type="match status" value="1"/>
</dbReference>
<feature type="domain" description="AB hydrolase-1" evidence="1">
    <location>
        <begin position="43"/>
        <end position="140"/>
    </location>
</feature>
<evidence type="ECO:0000259" key="1">
    <source>
        <dbReference type="Pfam" id="PF00561"/>
    </source>
</evidence>
<evidence type="ECO:0000313" key="2">
    <source>
        <dbReference type="EMBL" id="KKC32584.1"/>
    </source>
</evidence>
<dbReference type="GO" id="GO:0016787">
    <property type="term" value="F:hydrolase activity"/>
    <property type="evidence" value="ECO:0007669"/>
    <property type="project" value="UniProtKB-KW"/>
</dbReference>
<dbReference type="SUPFAM" id="SSF53474">
    <property type="entry name" value="alpha/beta-Hydrolases"/>
    <property type="match status" value="1"/>
</dbReference>
<sequence length="280" mass="30089">MTQFTDDDLNAFSSDGPVPLPPSGTYIRCGGVKVWFGEYGAGPAVVLAHGGMGNAGNFGHQVPALVDAGYRVIAIDSRGHGRSGWDGTPFSYVQFAEDVLAVLDQLRIERAAVVGWSDGACTGLALARAHPERVAGVFFFACNVDASGAWPFEMTEVIGNCLKRHRKDYAMLSPAPERFDMMSAALQEMQGSQPNYSPADLGAISVPVTVAWAASDEFIRPHHARYIAEAIPDARLVELPGVTHFAPVQRPADFNAAVLEFLEANKPRASSWRSPPTEVC</sequence>
<accession>A0ABR5DX36</accession>
<dbReference type="Gene3D" id="3.40.50.1820">
    <property type="entry name" value="alpha/beta hydrolase"/>
    <property type="match status" value="1"/>
</dbReference>
<dbReference type="InterPro" id="IPR050471">
    <property type="entry name" value="AB_hydrolase"/>
</dbReference>
<dbReference type="PANTHER" id="PTHR43433:SF5">
    <property type="entry name" value="AB HYDROLASE-1 DOMAIN-CONTAINING PROTEIN"/>
    <property type="match status" value="1"/>
</dbReference>
<dbReference type="InterPro" id="IPR000073">
    <property type="entry name" value="AB_hydrolase_1"/>
</dbReference>
<dbReference type="RefSeq" id="WP_046171472.1">
    <property type="nucleotide sequence ID" value="NZ_LAPV01000130.1"/>
</dbReference>
<gene>
    <name evidence="2" type="ORF">WH91_13170</name>
</gene>
<protein>
    <submittedName>
        <fullName evidence="2">Alpha/beta hydrolase</fullName>
    </submittedName>
</protein>
<dbReference type="Proteomes" id="UP000033519">
    <property type="component" value="Unassembled WGS sequence"/>
</dbReference>
<dbReference type="PRINTS" id="PR00111">
    <property type="entry name" value="ABHYDROLASE"/>
</dbReference>
<evidence type="ECO:0000313" key="3">
    <source>
        <dbReference type="Proteomes" id="UP000033519"/>
    </source>
</evidence>
<dbReference type="PANTHER" id="PTHR43433">
    <property type="entry name" value="HYDROLASE, ALPHA/BETA FOLD FAMILY PROTEIN"/>
    <property type="match status" value="1"/>
</dbReference>
<organism evidence="2 3">
    <name type="scientific">Devosia psychrophila</name>
    <dbReference type="NCBI Taxonomy" id="728005"/>
    <lineage>
        <taxon>Bacteria</taxon>
        <taxon>Pseudomonadati</taxon>
        <taxon>Pseudomonadota</taxon>
        <taxon>Alphaproteobacteria</taxon>
        <taxon>Hyphomicrobiales</taxon>
        <taxon>Devosiaceae</taxon>
        <taxon>Devosia</taxon>
    </lineage>
</organism>
<keyword evidence="3" id="KW-1185">Reference proteome</keyword>